<dbReference type="InterPro" id="IPR000157">
    <property type="entry name" value="TIR_dom"/>
</dbReference>
<reference evidence="3 5" key="2">
    <citation type="submission" date="2020-02" db="EMBL/GenBank/DDBJ databases">
        <title>Genome sequence of Parvularcula flava strain NH6-79.</title>
        <authorList>
            <person name="Abdul Karim M.H."/>
            <person name="Lam M.Q."/>
            <person name="Chen S.J."/>
            <person name="Yahya A."/>
            <person name="Shahir S."/>
            <person name="Shamsir M.S."/>
            <person name="Chong C.S."/>
        </authorList>
    </citation>
    <scope>NUCLEOTIDE SEQUENCE [LARGE SCALE GENOMIC DNA]</scope>
    <source>
        <strain evidence="3 5">NH6-79</strain>
    </source>
</reference>
<dbReference type="Pfam" id="PF13676">
    <property type="entry name" value="TIR_2"/>
    <property type="match status" value="1"/>
</dbReference>
<dbReference type="EMBL" id="VCJR02000007">
    <property type="protein sequence ID" value="NHK29671.1"/>
    <property type="molecule type" value="Genomic_DNA"/>
</dbReference>
<sequence length="320" mass="36306">MSARVFISYSHKDEALRDELEVHLAMLKRQGLIDVWHDRRLTPGDHLDDSVSRELDDADIVLLLLSPDFLASDYCYKIEKAHALERHREGTARVISVVLRPCDWTHTDLGRYVLTPKDAQPITRWPDKDEAFLDVTQSIRRAIEEIGKASAPASPHRAIEPKPVPAAVLPRSSNLRLKKQFSDADRDAFREETFEFLAKFFEGSLEELQKRNDGIEGRFRRVDSNKFTAAIYRTGTKISSCTVRLGGMFGGGIAYAEGDNARDNTSNEELSVENDDQSLFLKPMGMSFIMRGDSEKKLTQEGAAELYWSMLIQRLQGSQR</sequence>
<dbReference type="Gene3D" id="3.40.50.10140">
    <property type="entry name" value="Toll/interleukin-1 receptor homology (TIR) domain"/>
    <property type="match status" value="1"/>
</dbReference>
<evidence type="ECO:0000259" key="1">
    <source>
        <dbReference type="PROSITE" id="PS50104"/>
    </source>
</evidence>
<dbReference type="AlphaFoldDB" id="A0A8J3A4G1"/>
<dbReference type="GO" id="GO:0007165">
    <property type="term" value="P:signal transduction"/>
    <property type="evidence" value="ECO:0007669"/>
    <property type="project" value="InterPro"/>
</dbReference>
<dbReference type="SMART" id="SM00255">
    <property type="entry name" value="TIR"/>
    <property type="match status" value="1"/>
</dbReference>
<protein>
    <submittedName>
        <fullName evidence="3">Toll/interleukin-1 receptor domain-containing protein</fullName>
    </submittedName>
</protein>
<evidence type="ECO:0000313" key="5">
    <source>
        <dbReference type="Proteomes" id="UP000818603"/>
    </source>
</evidence>
<dbReference type="InterPro" id="IPR035897">
    <property type="entry name" value="Toll_tir_struct_dom_sf"/>
</dbReference>
<name>A0A8J3A4G1_9PROT</name>
<proteinExistence type="predicted"/>
<dbReference type="RefSeq" id="WP_155142957.1">
    <property type="nucleotide sequence ID" value="NZ_BMGZ01000006.1"/>
</dbReference>
<dbReference type="PROSITE" id="PS50104">
    <property type="entry name" value="TIR"/>
    <property type="match status" value="1"/>
</dbReference>
<accession>A0A8J3A4G1</accession>
<keyword evidence="5" id="KW-1185">Reference proteome</keyword>
<organism evidence="2 4">
    <name type="scientific">Aquisalinus luteolus</name>
    <dbReference type="NCBI Taxonomy" id="1566827"/>
    <lineage>
        <taxon>Bacteria</taxon>
        <taxon>Pseudomonadati</taxon>
        <taxon>Pseudomonadota</taxon>
        <taxon>Alphaproteobacteria</taxon>
        <taxon>Parvularculales</taxon>
        <taxon>Parvularculaceae</taxon>
        <taxon>Aquisalinus</taxon>
    </lineage>
</organism>
<comment type="caution">
    <text evidence="2">The sequence shown here is derived from an EMBL/GenBank/DDBJ whole genome shotgun (WGS) entry which is preliminary data.</text>
</comment>
<evidence type="ECO:0000313" key="4">
    <source>
        <dbReference type="Proteomes" id="UP000621856"/>
    </source>
</evidence>
<dbReference type="EMBL" id="BMGZ01000006">
    <property type="protein sequence ID" value="GGI02153.1"/>
    <property type="molecule type" value="Genomic_DNA"/>
</dbReference>
<evidence type="ECO:0000313" key="3">
    <source>
        <dbReference type="EMBL" id="NHK29671.1"/>
    </source>
</evidence>
<feature type="domain" description="TIR" evidence="1">
    <location>
        <begin position="1"/>
        <end position="143"/>
    </location>
</feature>
<reference evidence="2" key="1">
    <citation type="journal article" date="2014" name="Int. J. Syst. Evol. Microbiol.">
        <title>Complete genome sequence of Corynebacterium casei LMG S-19264T (=DSM 44701T), isolated from a smear-ripened cheese.</title>
        <authorList>
            <consortium name="US DOE Joint Genome Institute (JGI-PGF)"/>
            <person name="Walter F."/>
            <person name="Albersmeier A."/>
            <person name="Kalinowski J."/>
            <person name="Ruckert C."/>
        </authorList>
    </citation>
    <scope>NUCLEOTIDE SEQUENCE</scope>
    <source>
        <strain evidence="2">CGMCC 1.14984</strain>
    </source>
</reference>
<dbReference type="Proteomes" id="UP000621856">
    <property type="component" value="Unassembled WGS sequence"/>
</dbReference>
<evidence type="ECO:0000313" key="2">
    <source>
        <dbReference type="EMBL" id="GGI02153.1"/>
    </source>
</evidence>
<gene>
    <name evidence="3" type="ORF">FF098_017325</name>
    <name evidence="2" type="ORF">GCM10011355_34480</name>
</gene>
<reference evidence="2" key="3">
    <citation type="submission" date="2020-09" db="EMBL/GenBank/DDBJ databases">
        <authorList>
            <person name="Sun Q."/>
            <person name="Zhou Y."/>
        </authorList>
    </citation>
    <scope>NUCLEOTIDE SEQUENCE</scope>
    <source>
        <strain evidence="2">CGMCC 1.14984</strain>
    </source>
</reference>
<keyword evidence="3" id="KW-0675">Receptor</keyword>
<dbReference type="Proteomes" id="UP000818603">
    <property type="component" value="Unassembled WGS sequence"/>
</dbReference>
<dbReference type="SUPFAM" id="SSF52200">
    <property type="entry name" value="Toll/Interleukin receptor TIR domain"/>
    <property type="match status" value="1"/>
</dbReference>